<feature type="transmembrane region" description="Helical" evidence="1">
    <location>
        <begin position="70"/>
        <end position="91"/>
    </location>
</feature>
<protein>
    <submittedName>
        <fullName evidence="2">Putative membrane protein</fullName>
    </submittedName>
</protein>
<feature type="transmembrane region" description="Helical" evidence="1">
    <location>
        <begin position="149"/>
        <end position="170"/>
    </location>
</feature>
<dbReference type="EMBL" id="AB478943">
    <property type="protein sequence ID" value="BAJ23991.1"/>
    <property type="molecule type" value="Genomic_DNA"/>
</dbReference>
<feature type="transmembrane region" description="Helical" evidence="1">
    <location>
        <begin position="123"/>
        <end position="143"/>
    </location>
</feature>
<feature type="transmembrane region" description="Helical" evidence="1">
    <location>
        <begin position="37"/>
        <end position="58"/>
    </location>
</feature>
<keyword evidence="1" id="KW-1133">Transmembrane helix</keyword>
<dbReference type="AlphaFoldDB" id="E2RV67"/>
<reference evidence="2" key="1">
    <citation type="submission" date="2009-01" db="EMBL/GenBank/DDBJ databases">
        <title>Ubiquity and diversity of haloalkane dehalogenases in the bacterial family Rhizobiaceae.</title>
        <authorList>
            <person name="Ikeda-Ohtsubo W."/>
            <person name="Goto Y."/>
            <person name="Sato Y."/>
            <person name="Ohtsubo Y."/>
            <person name="Minamisawa K."/>
            <person name="Tsuda M."/>
            <person name="Damborsky J."/>
            <person name="Nagata Y."/>
        </authorList>
    </citation>
    <scope>NUCLEOTIDE SEQUENCE</scope>
    <source>
        <strain evidence="2">HWK12</strain>
    </source>
</reference>
<accession>E2RV67</accession>
<evidence type="ECO:0000313" key="2">
    <source>
        <dbReference type="EMBL" id="BAJ23991.1"/>
    </source>
</evidence>
<evidence type="ECO:0000256" key="1">
    <source>
        <dbReference type="SAM" id="Phobius"/>
    </source>
</evidence>
<sequence length="335" mass="36422">MHLAMNILVPPLFLLMWSSGAIFVKLGLMSSSVWTFLAVRSTGATLVLALVLAIGFRSDFHAALMLPRRTIFRAVSVGLLLQAGYQGAYFLAIANQLSPGVLTIILGAQPLLMPWVARESVPWAGKALLLAGFFGLVLAVMGTRELGDGSLLGLIFGVVALVAITAGTALQKRIDLPVAHSILWQYIGSVLCFWRDPFEDRMAGHAGHQFPGLRRMDDIGGIRRRERAAALHAVEVSGLENRHHVLLRADHYHVRGTPFLRNHAEYANRHRRRDHRGVLTGVCRTRSPAAVSDTAVLAATSQNSRLGDRFTGPASRRASAAHGTRYLSITSRSGS</sequence>
<proteinExistence type="predicted"/>
<keyword evidence="1" id="KW-0472">Membrane</keyword>
<organism evidence="2">
    <name type="scientific">Bradyrhizobium sp. HWK12</name>
    <dbReference type="NCBI Taxonomy" id="244563"/>
    <lineage>
        <taxon>Bacteria</taxon>
        <taxon>Pseudomonadati</taxon>
        <taxon>Pseudomonadota</taxon>
        <taxon>Alphaproteobacteria</taxon>
        <taxon>Hyphomicrobiales</taxon>
        <taxon>Nitrobacteraceae</taxon>
        <taxon>Bradyrhizobium</taxon>
    </lineage>
</organism>
<keyword evidence="1" id="KW-0812">Transmembrane</keyword>
<name>E2RV67_9BRAD</name>